<dbReference type="EMBL" id="CAUJNA010002336">
    <property type="protein sequence ID" value="CAJ1392477.1"/>
    <property type="molecule type" value="Genomic_DNA"/>
</dbReference>
<name>A0AA36ITA6_9DINO</name>
<keyword evidence="1" id="KW-1133">Transmembrane helix</keyword>
<keyword evidence="1" id="KW-0812">Transmembrane</keyword>
<dbReference type="Proteomes" id="UP001178507">
    <property type="component" value="Unassembled WGS sequence"/>
</dbReference>
<evidence type="ECO:0000313" key="3">
    <source>
        <dbReference type="Proteomes" id="UP001178507"/>
    </source>
</evidence>
<comment type="caution">
    <text evidence="2">The sequence shown here is derived from an EMBL/GenBank/DDBJ whole genome shotgun (WGS) entry which is preliminary data.</text>
</comment>
<dbReference type="SUPFAM" id="SSF57184">
    <property type="entry name" value="Growth factor receptor domain"/>
    <property type="match status" value="2"/>
</dbReference>
<evidence type="ECO:0000313" key="2">
    <source>
        <dbReference type="EMBL" id="CAJ1392477.1"/>
    </source>
</evidence>
<sequence length="1271" mass="136735">MRLVAALTLWLVRSQEDAATAPAAFERFGDGECMTSAMLPVRGRSRRDMEHGECRAVCNTDNCIGYTYAPCERICSLHGEPELFRGLPEVLAWSTLNGGGLIAKTSQQCGASCYVRKAPCQGGTLQSAGAFMNYEALTYAMTRTLECPFPHKGTVTIECTSTGIQVAGGRCLRPCESGFVRDAFFEVKFPPTRHGEFGAGPCPTGTLGNMTIFCNDGSATHVLGRCGTNCPAGSMRSGTSVIYYPVMDHEDQMTIQCPEGYVGSVLLECVNAFTYVREGACKQHCLTGRVNTTVGAGDLAVAGYVEHQRMLHDRGTSADCQSPDDMLQGRLILFCEDGNVSADYALSRCFRHCAPGQIGTGVRAVSHGIIEHNRNQTLQCNPGFDGDFQVSCNDGTVIHVDGFCYMNCVPGTITSNTITLPHEALAHGQNTTVECPIATHRGNITVLCDDGQARMIEGFCGENCSSGEILSNGARVQYPGIPHGFHQNISCPAPWGDQIEFRCYDGSVRYEGMCGRQCMGGRLDQNGAAVFYTNLNHSQVGNFSCDTLYQSTLTFSGSLELTCIDGSVISLGQCFPDCPDGAITNNGARILVPPLKAGDSTMTNCEPAAAYGIVRVSCLEGFQVVTQGSCGDPCPAAPFSNVNTRHTSLDLEEVWHDTGVWKDCPEDLSGQVYIHCFDRVLRVLEGQCGERCQSQRLEVDGAKFLSPVLDHAETFLQPCIEPYSDFVNLTCIFGELHVTSNCRLGCFANTTVLPGGAQVPYPNLVSGYTSQPACPPGFVGSVTLICDDGSIKVHSGACNSHCAAGLFQGPSGYFVSHLEIQYNETRLVRCPTGYVGQLRLRCLGTVVIEEGECPRNCLEGAMLVRSGVIMPHTSMEHGEVSNERKCPVNFVGSIRLRCSDSVVSVASGQCYEHCGYGQVQGAEYRNLEHEAYVSIMCPEVGQIKIKCLDGVTEVLEGECLYGCQKGTIPDPNGVPLQFPSFPHGTKINGTCSNLGVGQVELICNNTAVSVVSGACLRHCPPQSTQSRDGSNISTPYIEHLQQDAVECPAPLPGTLALYCNDYVTTVFDGVCGDMNCPEGEITSNGAVVQHPAINDQRRAGPGSCGENYLGQPVFTCDTGKASVLAVNLIRQPRIPGVDNVSQIGSDYNFTEEDRFKLCGCCLPPPSRPDVDALQGVDSLVIIYWAVGVGGASLLLASAAGYWIHKKRPPKVSQVSPEMAENPNSELALRDAAAGEMSLYEPTENGSKTFSIDQPHILKPARDRGSKEWQYW</sequence>
<dbReference type="InterPro" id="IPR009030">
    <property type="entry name" value="Growth_fac_rcpt_cys_sf"/>
</dbReference>
<reference evidence="2" key="1">
    <citation type="submission" date="2023-08" db="EMBL/GenBank/DDBJ databases">
        <authorList>
            <person name="Chen Y."/>
            <person name="Shah S."/>
            <person name="Dougan E. K."/>
            <person name="Thang M."/>
            <person name="Chan C."/>
        </authorList>
    </citation>
    <scope>NUCLEOTIDE SEQUENCE</scope>
</reference>
<keyword evidence="3" id="KW-1185">Reference proteome</keyword>
<dbReference type="AlphaFoldDB" id="A0AA36ITA6"/>
<accession>A0AA36ITA6</accession>
<evidence type="ECO:0000256" key="1">
    <source>
        <dbReference type="SAM" id="Phobius"/>
    </source>
</evidence>
<gene>
    <name evidence="2" type="ORF">EVOR1521_LOCUS17564</name>
</gene>
<organism evidence="2 3">
    <name type="scientific">Effrenium voratum</name>
    <dbReference type="NCBI Taxonomy" id="2562239"/>
    <lineage>
        <taxon>Eukaryota</taxon>
        <taxon>Sar</taxon>
        <taxon>Alveolata</taxon>
        <taxon>Dinophyceae</taxon>
        <taxon>Suessiales</taxon>
        <taxon>Symbiodiniaceae</taxon>
        <taxon>Effrenium</taxon>
    </lineage>
</organism>
<protein>
    <submittedName>
        <fullName evidence="2">Uncharacterized protein</fullName>
    </submittedName>
</protein>
<keyword evidence="1" id="KW-0472">Membrane</keyword>
<proteinExistence type="predicted"/>
<feature type="transmembrane region" description="Helical" evidence="1">
    <location>
        <begin position="1181"/>
        <end position="1203"/>
    </location>
</feature>